<dbReference type="AlphaFoldDB" id="A0A0B3BH86"/>
<evidence type="ECO:0000256" key="4">
    <source>
        <dbReference type="ARBA" id="ARBA00022839"/>
    </source>
</evidence>
<dbReference type="InterPro" id="IPR012337">
    <property type="entry name" value="RNaseH-like_sf"/>
</dbReference>
<dbReference type="Gene3D" id="3.30.420.10">
    <property type="entry name" value="Ribonuclease H-like superfamily/Ribonuclease H"/>
    <property type="match status" value="1"/>
</dbReference>
<protein>
    <recommendedName>
        <fullName evidence="1">DNA-directed DNA polymerase</fullName>
        <ecNumber evidence="1">2.7.7.7</ecNumber>
    </recommendedName>
</protein>
<dbReference type="EMBL" id="JTAK01000006">
    <property type="protein sequence ID" value="KHO63843.1"/>
    <property type="molecule type" value="Genomic_DNA"/>
</dbReference>
<dbReference type="NCBIfam" id="TIGR00573">
    <property type="entry name" value="dnaq"/>
    <property type="match status" value="1"/>
</dbReference>
<organism evidence="7 8">
    <name type="scientific">Pseudomonas flexibilis</name>
    <dbReference type="NCBI Taxonomy" id="706570"/>
    <lineage>
        <taxon>Bacteria</taxon>
        <taxon>Pseudomonadati</taxon>
        <taxon>Pseudomonadota</taxon>
        <taxon>Gammaproteobacteria</taxon>
        <taxon>Pseudomonadales</taxon>
        <taxon>Pseudomonadaceae</taxon>
        <taxon>Pseudomonas</taxon>
    </lineage>
</organism>
<dbReference type="Pfam" id="PF00929">
    <property type="entry name" value="RNase_T"/>
    <property type="match status" value="1"/>
</dbReference>
<evidence type="ECO:0000256" key="3">
    <source>
        <dbReference type="ARBA" id="ARBA00022801"/>
    </source>
</evidence>
<evidence type="ECO:0000313" key="7">
    <source>
        <dbReference type="EMBL" id="KHO63843.1"/>
    </source>
</evidence>
<keyword evidence="2" id="KW-0540">Nuclease</keyword>
<dbReference type="PANTHER" id="PTHR30231:SF4">
    <property type="entry name" value="PROTEIN NEN2"/>
    <property type="match status" value="1"/>
</dbReference>
<dbReference type="GO" id="GO:0008408">
    <property type="term" value="F:3'-5' exonuclease activity"/>
    <property type="evidence" value="ECO:0007669"/>
    <property type="project" value="TreeGrafter"/>
</dbReference>
<dbReference type="GO" id="GO:0006260">
    <property type="term" value="P:DNA replication"/>
    <property type="evidence" value="ECO:0007669"/>
    <property type="project" value="InterPro"/>
</dbReference>
<dbReference type="InterPro" id="IPR013520">
    <property type="entry name" value="Ribonucl_H"/>
</dbReference>
<keyword evidence="3" id="KW-0378">Hydrolase</keyword>
<accession>A0A0B3BH86</accession>
<keyword evidence="8" id="KW-1185">Reference proteome</keyword>
<proteinExistence type="predicted"/>
<dbReference type="OrthoDB" id="5497329at2"/>
<dbReference type="EC" id="2.7.7.7" evidence="1"/>
<evidence type="ECO:0000256" key="5">
    <source>
        <dbReference type="ARBA" id="ARBA00049244"/>
    </source>
</evidence>
<dbReference type="InterPro" id="IPR036397">
    <property type="entry name" value="RNaseH_sf"/>
</dbReference>
<reference evidence="7 8" key="1">
    <citation type="submission" date="2014-11" db="EMBL/GenBank/DDBJ databases">
        <title>Genome sequence of Pseudomonas tuomuerensis JCM 14085.</title>
        <authorList>
            <person name="Shin S.-K."/>
            <person name="Yi H."/>
        </authorList>
    </citation>
    <scope>NUCLEOTIDE SEQUENCE [LARGE SCALE GENOMIC DNA]</scope>
    <source>
        <strain evidence="7 8">JCM 14085</strain>
    </source>
</reference>
<feature type="domain" description="Exonuclease" evidence="6">
    <location>
        <begin position="42"/>
        <end position="212"/>
    </location>
</feature>
<comment type="catalytic activity">
    <reaction evidence="5">
        <text>DNA(n) + a 2'-deoxyribonucleoside 5'-triphosphate = DNA(n+1) + diphosphate</text>
        <dbReference type="Rhea" id="RHEA:22508"/>
        <dbReference type="Rhea" id="RHEA-COMP:17339"/>
        <dbReference type="Rhea" id="RHEA-COMP:17340"/>
        <dbReference type="ChEBI" id="CHEBI:33019"/>
        <dbReference type="ChEBI" id="CHEBI:61560"/>
        <dbReference type="ChEBI" id="CHEBI:173112"/>
        <dbReference type="EC" id="2.7.7.7"/>
    </reaction>
</comment>
<evidence type="ECO:0000256" key="2">
    <source>
        <dbReference type="ARBA" id="ARBA00022722"/>
    </source>
</evidence>
<sequence>MNSLATWFSRRSTASLTDSQRQRLDRLRDPAPLAEQPLLKQRFVVVDVETTGLNVSRDQVLSIGAVVIDQGGIPLGQQFERTLMREYRTPGPSVLIHGIAPSEIAAGDDPAEVLLDFMEFVGDSPLLAFHARFDQQMLTRAMKESLGYKFRHPFLDLAEMAPMLCPQMSKPQAGLDDWLELFGLQVQQRHNACADALVSAELALVLFNRAVRQQIENVGRLAERMRSWQRRQNAHSF</sequence>
<evidence type="ECO:0000259" key="6">
    <source>
        <dbReference type="SMART" id="SM00479"/>
    </source>
</evidence>
<dbReference type="GO" id="GO:0005829">
    <property type="term" value="C:cytosol"/>
    <property type="evidence" value="ECO:0007669"/>
    <property type="project" value="TreeGrafter"/>
</dbReference>
<evidence type="ECO:0000256" key="1">
    <source>
        <dbReference type="ARBA" id="ARBA00012417"/>
    </source>
</evidence>
<comment type="caution">
    <text evidence="7">The sequence shown here is derived from an EMBL/GenBank/DDBJ whole genome shotgun (WGS) entry which is preliminary data.</text>
</comment>
<dbReference type="InterPro" id="IPR006054">
    <property type="entry name" value="DnaQ"/>
</dbReference>
<dbReference type="STRING" id="706570.PT85_15235"/>
<dbReference type="GO" id="GO:0003677">
    <property type="term" value="F:DNA binding"/>
    <property type="evidence" value="ECO:0007669"/>
    <property type="project" value="InterPro"/>
</dbReference>
<keyword evidence="4" id="KW-0269">Exonuclease</keyword>
<dbReference type="PANTHER" id="PTHR30231">
    <property type="entry name" value="DNA POLYMERASE III SUBUNIT EPSILON"/>
    <property type="match status" value="1"/>
</dbReference>
<dbReference type="SUPFAM" id="SSF53098">
    <property type="entry name" value="Ribonuclease H-like"/>
    <property type="match status" value="1"/>
</dbReference>
<dbReference type="SMART" id="SM00479">
    <property type="entry name" value="EXOIII"/>
    <property type="match status" value="1"/>
</dbReference>
<dbReference type="Proteomes" id="UP000030980">
    <property type="component" value="Unassembled WGS sequence"/>
</dbReference>
<dbReference type="GO" id="GO:0003887">
    <property type="term" value="F:DNA-directed DNA polymerase activity"/>
    <property type="evidence" value="ECO:0007669"/>
    <property type="project" value="UniProtKB-EC"/>
</dbReference>
<gene>
    <name evidence="7" type="ORF">PT85_15235</name>
</gene>
<dbReference type="RefSeq" id="WP_027588749.1">
    <property type="nucleotide sequence ID" value="NZ_FMUP01000004.1"/>
</dbReference>
<dbReference type="CDD" id="cd06127">
    <property type="entry name" value="DEDDh"/>
    <property type="match status" value="1"/>
</dbReference>
<evidence type="ECO:0000313" key="8">
    <source>
        <dbReference type="Proteomes" id="UP000030980"/>
    </source>
</evidence>
<name>A0A0B3BH86_9PSED</name>